<evidence type="ECO:0000313" key="2">
    <source>
        <dbReference type="EMBL" id="OTP98077.1"/>
    </source>
</evidence>
<dbReference type="EMBL" id="NART01000043">
    <property type="protein sequence ID" value="OTQ09378.1"/>
    <property type="molecule type" value="Genomic_DNA"/>
</dbReference>
<comment type="caution">
    <text evidence="2">The sequence shown here is derived from an EMBL/GenBank/DDBJ whole genome shotgun (WGS) entry which is preliminary data.</text>
</comment>
<dbReference type="EMBL" id="NARP01000040">
    <property type="protein sequence ID" value="OTP98077.1"/>
    <property type="molecule type" value="Genomic_DNA"/>
</dbReference>
<sequence length="152" mass="17419">MAYSTIAVANTILELAEKKSIEISPMKMQKLIYYAQAWYYFLNDEPLIDEHFSRWHYGPVIPSLYHKLKYYGANNITSKIGDLEFIDNDAVFVEPVIKDNLIGQYLDKILEVYGSFSAQQLSNMTHQQGTAWALKGPDGSVITLEEMKLETE</sequence>
<accession>A0A242NEB0</accession>
<dbReference type="AlphaFoldDB" id="A0A242NEB0"/>
<dbReference type="Pfam" id="PF13274">
    <property type="entry name" value="SocA_Panacea"/>
    <property type="match status" value="1"/>
</dbReference>
<dbReference type="RefSeq" id="WP_086272653.1">
    <property type="nucleotide sequence ID" value="NZ_JBHZLC010000026.1"/>
</dbReference>
<name>A0A242NEB0_9GAMM</name>
<evidence type="ECO:0000313" key="5">
    <source>
        <dbReference type="Proteomes" id="UP000194977"/>
    </source>
</evidence>
<keyword evidence="4" id="KW-1185">Reference proteome</keyword>
<reference evidence="4 5" key="1">
    <citation type="submission" date="2017-03" db="EMBL/GenBank/DDBJ databases">
        <title>Comparative genomics of honeybee gut symbionts reveal geographically distinct and subgroup specific antibiotic resistance.</title>
        <authorList>
            <person name="Ludvigsen J."/>
            <person name="Porcellato D."/>
            <person name="Labee-Lund T.M."/>
            <person name="Amdam G.V."/>
            <person name="Rudi K."/>
        </authorList>
    </citation>
    <scope>NUCLEOTIDE SEQUENCE [LARGE SCALE GENOMIC DNA]</scope>
    <source>
        <strain evidence="2 5">A-7-12</strain>
        <strain evidence="3 4">A-9-12</strain>
    </source>
</reference>
<protein>
    <recommendedName>
        <fullName evidence="1">Antitoxin SocA-like Panacea domain-containing protein</fullName>
    </recommendedName>
</protein>
<evidence type="ECO:0000313" key="4">
    <source>
        <dbReference type="Proteomes" id="UP000194800"/>
    </source>
</evidence>
<organism evidence="2 5">
    <name type="scientific">Gilliamella apicola</name>
    <dbReference type="NCBI Taxonomy" id="1196095"/>
    <lineage>
        <taxon>Bacteria</taxon>
        <taxon>Pseudomonadati</taxon>
        <taxon>Pseudomonadota</taxon>
        <taxon>Gammaproteobacteria</taxon>
        <taxon>Orbales</taxon>
        <taxon>Orbaceae</taxon>
        <taxon>Gilliamella</taxon>
    </lineage>
</organism>
<feature type="domain" description="Antitoxin SocA-like Panacea" evidence="1">
    <location>
        <begin position="29"/>
        <end position="132"/>
    </location>
</feature>
<dbReference type="InterPro" id="IPR025272">
    <property type="entry name" value="SocA_Panacea"/>
</dbReference>
<dbReference type="Proteomes" id="UP000194977">
    <property type="component" value="Unassembled WGS sequence"/>
</dbReference>
<evidence type="ECO:0000313" key="3">
    <source>
        <dbReference type="EMBL" id="OTQ09378.1"/>
    </source>
</evidence>
<dbReference type="OrthoDB" id="9799173at2"/>
<proteinExistence type="predicted"/>
<evidence type="ECO:0000259" key="1">
    <source>
        <dbReference type="Pfam" id="PF13274"/>
    </source>
</evidence>
<gene>
    <name evidence="3" type="ORF">B6C91_09310</name>
    <name evidence="2" type="ORF">B6D08_12345</name>
</gene>
<dbReference type="Proteomes" id="UP000194800">
    <property type="component" value="Unassembled WGS sequence"/>
</dbReference>